<feature type="transmembrane region" description="Helical" evidence="1">
    <location>
        <begin position="84"/>
        <end position="101"/>
    </location>
</feature>
<evidence type="ECO:0000313" key="3">
    <source>
        <dbReference type="Proteomes" id="UP000658131"/>
    </source>
</evidence>
<gene>
    <name evidence="2" type="ORF">H8717_11020</name>
</gene>
<reference evidence="2 3" key="1">
    <citation type="submission" date="2020-08" db="EMBL/GenBank/DDBJ databases">
        <title>Genome public.</title>
        <authorList>
            <person name="Liu C."/>
            <person name="Sun Q."/>
        </authorList>
    </citation>
    <scope>NUCLEOTIDE SEQUENCE [LARGE SCALE GENOMIC DNA]</scope>
    <source>
        <strain evidence="2 3">BX1</strain>
    </source>
</reference>
<dbReference type="RefSeq" id="WP_262400407.1">
    <property type="nucleotide sequence ID" value="NZ_JACRTB010000018.1"/>
</dbReference>
<keyword evidence="1" id="KW-0472">Membrane</keyword>
<evidence type="ECO:0000313" key="2">
    <source>
        <dbReference type="EMBL" id="MBC8576932.1"/>
    </source>
</evidence>
<organism evidence="2 3">
    <name type="scientific">Yanshouia hominis</name>
    <dbReference type="NCBI Taxonomy" id="2763673"/>
    <lineage>
        <taxon>Bacteria</taxon>
        <taxon>Bacillati</taxon>
        <taxon>Bacillota</taxon>
        <taxon>Clostridia</taxon>
        <taxon>Eubacteriales</taxon>
        <taxon>Oscillospiraceae</taxon>
        <taxon>Yanshouia</taxon>
    </lineage>
</organism>
<evidence type="ECO:0000256" key="1">
    <source>
        <dbReference type="SAM" id="Phobius"/>
    </source>
</evidence>
<feature type="transmembrane region" description="Helical" evidence="1">
    <location>
        <begin position="6"/>
        <end position="28"/>
    </location>
</feature>
<proteinExistence type="predicted"/>
<dbReference type="Proteomes" id="UP000658131">
    <property type="component" value="Unassembled WGS sequence"/>
</dbReference>
<sequence length="120" mass="13025">MAIATGMIWAVLLFLLAAAAGMLVLQAFLSRRESGWPGLLLPAVSFVGALLPVLGMLFFGVAGANGARVWIGGTEIWTAAGTRFLLFNLPTVVLLAIYFACRRGRRNSEELERMRAQELE</sequence>
<keyword evidence="1" id="KW-1133">Transmembrane helix</keyword>
<dbReference type="EMBL" id="JACRTB010000018">
    <property type="protein sequence ID" value="MBC8576932.1"/>
    <property type="molecule type" value="Genomic_DNA"/>
</dbReference>
<accession>A0ABR7NKJ7</accession>
<keyword evidence="1" id="KW-0812">Transmembrane</keyword>
<comment type="caution">
    <text evidence="2">The sequence shown here is derived from an EMBL/GenBank/DDBJ whole genome shotgun (WGS) entry which is preliminary data.</text>
</comment>
<protein>
    <submittedName>
        <fullName evidence="2">Uncharacterized protein</fullName>
    </submittedName>
</protein>
<feature type="transmembrane region" description="Helical" evidence="1">
    <location>
        <begin position="40"/>
        <end position="64"/>
    </location>
</feature>
<keyword evidence="3" id="KW-1185">Reference proteome</keyword>
<name>A0ABR7NKJ7_9FIRM</name>